<keyword evidence="2" id="KW-0012">Acyltransferase</keyword>
<proteinExistence type="predicted"/>
<reference evidence="4" key="1">
    <citation type="journal article" date="2021" name="PeerJ">
        <title>Extensive microbial diversity within the chicken gut microbiome revealed by metagenomics and culture.</title>
        <authorList>
            <person name="Gilroy R."/>
            <person name="Ravi A."/>
            <person name="Getino M."/>
            <person name="Pursley I."/>
            <person name="Horton D.L."/>
            <person name="Alikhan N.F."/>
            <person name="Baker D."/>
            <person name="Gharbi K."/>
            <person name="Hall N."/>
            <person name="Watson M."/>
            <person name="Adriaenssens E.M."/>
            <person name="Foster-Nyarko E."/>
            <person name="Jarju S."/>
            <person name="Secka A."/>
            <person name="Antonio M."/>
            <person name="Oren A."/>
            <person name="Chaudhuri R.R."/>
            <person name="La Ragione R."/>
            <person name="Hildebrand F."/>
            <person name="Pallen M.J."/>
        </authorList>
    </citation>
    <scope>NUCLEOTIDE SEQUENCE</scope>
    <source>
        <strain evidence="4">ChiSxjej1B13-11762</strain>
    </source>
</reference>
<keyword evidence="4" id="KW-0687">Ribonucleoprotein</keyword>
<protein>
    <submittedName>
        <fullName evidence="4">Ribosomal protein S18-alanine N-acetyltransferase</fullName>
    </submittedName>
</protein>
<dbReference type="NCBIfam" id="TIGR01575">
    <property type="entry name" value="rimI"/>
    <property type="match status" value="1"/>
</dbReference>
<sequence>MFAVREIQEGQLEEMAELEQVVFRDPWSLRSLEETFAQDQTLILGAWEEERLVGYLILYHVLEEGEIARIASAPGVRRKGVGSHLFSGLEERCKKKGIQRLLLEVREGNEPARCFYRRQGFQEDGKRRGFYREPAEDAVLMSKDLPVRSAPDHNGK</sequence>
<dbReference type="InterPro" id="IPR006464">
    <property type="entry name" value="AcTrfase_RimI/Ard1"/>
</dbReference>
<gene>
    <name evidence="4" type="primary">rimI</name>
    <name evidence="4" type="ORF">H9873_08460</name>
</gene>
<dbReference type="Proteomes" id="UP000824263">
    <property type="component" value="Unassembled WGS sequence"/>
</dbReference>
<dbReference type="InterPro" id="IPR016181">
    <property type="entry name" value="Acyl_CoA_acyltransferase"/>
</dbReference>
<name>A0A9D1RD41_9FIRM</name>
<dbReference type="PROSITE" id="PS51186">
    <property type="entry name" value="GNAT"/>
    <property type="match status" value="1"/>
</dbReference>
<dbReference type="GO" id="GO:0005840">
    <property type="term" value="C:ribosome"/>
    <property type="evidence" value="ECO:0007669"/>
    <property type="project" value="UniProtKB-KW"/>
</dbReference>
<dbReference type="PANTHER" id="PTHR43877">
    <property type="entry name" value="AMINOALKYLPHOSPHONATE N-ACETYLTRANSFERASE-RELATED-RELATED"/>
    <property type="match status" value="1"/>
</dbReference>
<dbReference type="InterPro" id="IPR050832">
    <property type="entry name" value="Bact_Acetyltransf"/>
</dbReference>
<keyword evidence="1" id="KW-0808">Transferase</keyword>
<dbReference type="GO" id="GO:0008080">
    <property type="term" value="F:N-acetyltransferase activity"/>
    <property type="evidence" value="ECO:0007669"/>
    <property type="project" value="InterPro"/>
</dbReference>
<reference evidence="4" key="2">
    <citation type="submission" date="2021-04" db="EMBL/GenBank/DDBJ databases">
        <authorList>
            <person name="Gilroy R."/>
        </authorList>
    </citation>
    <scope>NUCLEOTIDE SEQUENCE</scope>
    <source>
        <strain evidence="4">ChiSxjej1B13-11762</strain>
    </source>
</reference>
<dbReference type="SUPFAM" id="SSF55729">
    <property type="entry name" value="Acyl-CoA N-acyltransferases (Nat)"/>
    <property type="match status" value="1"/>
</dbReference>
<accession>A0A9D1RD41</accession>
<evidence type="ECO:0000256" key="1">
    <source>
        <dbReference type="ARBA" id="ARBA00022679"/>
    </source>
</evidence>
<dbReference type="InterPro" id="IPR000182">
    <property type="entry name" value="GNAT_dom"/>
</dbReference>
<dbReference type="AlphaFoldDB" id="A0A9D1RD41"/>
<dbReference type="EMBL" id="DXGF01000147">
    <property type="protein sequence ID" value="HIW84341.1"/>
    <property type="molecule type" value="Genomic_DNA"/>
</dbReference>
<evidence type="ECO:0000313" key="4">
    <source>
        <dbReference type="EMBL" id="HIW84341.1"/>
    </source>
</evidence>
<dbReference type="Gene3D" id="3.40.630.30">
    <property type="match status" value="1"/>
</dbReference>
<evidence type="ECO:0000259" key="3">
    <source>
        <dbReference type="PROSITE" id="PS51186"/>
    </source>
</evidence>
<comment type="caution">
    <text evidence="4">The sequence shown here is derived from an EMBL/GenBank/DDBJ whole genome shotgun (WGS) entry which is preliminary data.</text>
</comment>
<dbReference type="Pfam" id="PF00583">
    <property type="entry name" value="Acetyltransf_1"/>
    <property type="match status" value="1"/>
</dbReference>
<organism evidence="4 5">
    <name type="scientific">Candidatus Dorea gallistercoris</name>
    <dbReference type="NCBI Taxonomy" id="2838542"/>
    <lineage>
        <taxon>Bacteria</taxon>
        <taxon>Bacillati</taxon>
        <taxon>Bacillota</taxon>
        <taxon>Clostridia</taxon>
        <taxon>Lachnospirales</taxon>
        <taxon>Lachnospiraceae</taxon>
        <taxon>Dorea</taxon>
    </lineage>
</organism>
<dbReference type="CDD" id="cd04301">
    <property type="entry name" value="NAT_SF"/>
    <property type="match status" value="1"/>
</dbReference>
<dbReference type="PANTHER" id="PTHR43877:SF2">
    <property type="entry name" value="AMINOALKYLPHOSPHONATE N-ACETYLTRANSFERASE-RELATED"/>
    <property type="match status" value="1"/>
</dbReference>
<evidence type="ECO:0000256" key="2">
    <source>
        <dbReference type="ARBA" id="ARBA00023315"/>
    </source>
</evidence>
<evidence type="ECO:0000313" key="5">
    <source>
        <dbReference type="Proteomes" id="UP000824263"/>
    </source>
</evidence>
<keyword evidence="4" id="KW-0689">Ribosomal protein</keyword>
<feature type="domain" description="N-acetyltransferase" evidence="3">
    <location>
        <begin position="2"/>
        <end position="146"/>
    </location>
</feature>